<protein>
    <submittedName>
        <fullName evidence="2">Uncharacterized protein</fullName>
    </submittedName>
</protein>
<keyword evidence="1" id="KW-0812">Transmembrane</keyword>
<reference evidence="2" key="1">
    <citation type="journal article" date="2021" name="Proc. Natl. Acad. Sci. U.S.A.">
        <title>A Catalog of Tens of Thousands of Viruses from Human Metagenomes Reveals Hidden Associations with Chronic Diseases.</title>
        <authorList>
            <person name="Tisza M.J."/>
            <person name="Buck C.B."/>
        </authorList>
    </citation>
    <scope>NUCLEOTIDE SEQUENCE</scope>
    <source>
        <strain evidence="2">Ct96x5</strain>
    </source>
</reference>
<evidence type="ECO:0000256" key="1">
    <source>
        <dbReference type="SAM" id="Phobius"/>
    </source>
</evidence>
<name>A0A8S5PTI4_9CAUD</name>
<proteinExistence type="predicted"/>
<evidence type="ECO:0000313" key="2">
    <source>
        <dbReference type="EMBL" id="DAE09564.1"/>
    </source>
</evidence>
<accession>A0A8S5PTI4</accession>
<keyword evidence="1" id="KW-1133">Transmembrane helix</keyword>
<feature type="transmembrane region" description="Helical" evidence="1">
    <location>
        <begin position="6"/>
        <end position="26"/>
    </location>
</feature>
<dbReference type="EMBL" id="BK015488">
    <property type="protein sequence ID" value="DAE09564.1"/>
    <property type="molecule type" value="Genomic_DNA"/>
</dbReference>
<keyword evidence="1" id="KW-0472">Membrane</keyword>
<organism evidence="2">
    <name type="scientific">Siphoviridae sp. ct96x5</name>
    <dbReference type="NCBI Taxonomy" id="2825367"/>
    <lineage>
        <taxon>Viruses</taxon>
        <taxon>Duplodnaviria</taxon>
        <taxon>Heunggongvirae</taxon>
        <taxon>Uroviricota</taxon>
        <taxon>Caudoviricetes</taxon>
    </lineage>
</organism>
<sequence>MTKTLGVYSLCCFWYVHCLIILYSKVWRIIKRFFKIFKMCRE</sequence>